<evidence type="ECO:0000256" key="4">
    <source>
        <dbReference type="ARBA" id="ARBA00022729"/>
    </source>
</evidence>
<dbReference type="Proteomes" id="UP000310200">
    <property type="component" value="Unassembled WGS sequence"/>
</dbReference>
<evidence type="ECO:0000256" key="3">
    <source>
        <dbReference type="ARBA" id="ARBA00022525"/>
    </source>
</evidence>
<protein>
    <recommendedName>
        <fullName evidence="9">Pheromone-binding protein Gp-9</fullName>
    </recommendedName>
</protein>
<gene>
    <name evidence="7" type="ORF">DBV15_09922</name>
</gene>
<dbReference type="InterPro" id="IPR036728">
    <property type="entry name" value="PBP_GOBP_sf"/>
</dbReference>
<dbReference type="PANTHER" id="PTHR11857:SF43">
    <property type="entry name" value="GEO07291P1-RELATED"/>
    <property type="match status" value="1"/>
</dbReference>
<feature type="compositionally biased region" description="Acidic residues" evidence="5">
    <location>
        <begin position="619"/>
        <end position="634"/>
    </location>
</feature>
<keyword evidence="8" id="KW-1185">Reference proteome</keyword>
<evidence type="ECO:0008006" key="9">
    <source>
        <dbReference type="Google" id="ProtNLM"/>
    </source>
</evidence>
<dbReference type="SMART" id="SM00708">
    <property type="entry name" value="PhBP"/>
    <property type="match status" value="3"/>
</dbReference>
<dbReference type="GO" id="GO:0005549">
    <property type="term" value="F:odorant binding"/>
    <property type="evidence" value="ECO:0007669"/>
    <property type="project" value="InterPro"/>
</dbReference>
<evidence type="ECO:0000313" key="8">
    <source>
        <dbReference type="Proteomes" id="UP000310200"/>
    </source>
</evidence>
<organism evidence="7 8">
    <name type="scientific">Temnothorax longispinosus</name>
    <dbReference type="NCBI Taxonomy" id="300112"/>
    <lineage>
        <taxon>Eukaryota</taxon>
        <taxon>Metazoa</taxon>
        <taxon>Ecdysozoa</taxon>
        <taxon>Arthropoda</taxon>
        <taxon>Hexapoda</taxon>
        <taxon>Insecta</taxon>
        <taxon>Pterygota</taxon>
        <taxon>Neoptera</taxon>
        <taxon>Endopterygota</taxon>
        <taxon>Hymenoptera</taxon>
        <taxon>Apocrita</taxon>
        <taxon>Aculeata</taxon>
        <taxon>Formicoidea</taxon>
        <taxon>Formicidae</taxon>
        <taxon>Myrmicinae</taxon>
        <taxon>Temnothorax</taxon>
    </lineage>
</organism>
<dbReference type="EMBL" id="QBLH01002863">
    <property type="protein sequence ID" value="TGZ46514.1"/>
    <property type="molecule type" value="Genomic_DNA"/>
</dbReference>
<evidence type="ECO:0000256" key="2">
    <source>
        <dbReference type="ARBA" id="ARBA00008098"/>
    </source>
</evidence>
<evidence type="ECO:0000256" key="5">
    <source>
        <dbReference type="SAM" id="MobiDB-lite"/>
    </source>
</evidence>
<feature type="compositionally biased region" description="Low complexity" evidence="5">
    <location>
        <begin position="318"/>
        <end position="330"/>
    </location>
</feature>
<dbReference type="GO" id="GO:0007608">
    <property type="term" value="P:sensory perception of smell"/>
    <property type="evidence" value="ECO:0007669"/>
    <property type="project" value="TreeGrafter"/>
</dbReference>
<comment type="caution">
    <text evidence="7">The sequence shown here is derived from an EMBL/GenBank/DDBJ whole genome shotgun (WGS) entry which is preliminary data.</text>
</comment>
<accession>A0A4V3S9U5</accession>
<feature type="chain" id="PRO_5020666764" description="Pheromone-binding protein Gp-9" evidence="6">
    <location>
        <begin position="20"/>
        <end position="634"/>
    </location>
</feature>
<evidence type="ECO:0000256" key="6">
    <source>
        <dbReference type="SAM" id="SignalP"/>
    </source>
</evidence>
<evidence type="ECO:0000256" key="1">
    <source>
        <dbReference type="ARBA" id="ARBA00004613"/>
    </source>
</evidence>
<evidence type="ECO:0000313" key="7">
    <source>
        <dbReference type="EMBL" id="TGZ46514.1"/>
    </source>
</evidence>
<dbReference type="PANTHER" id="PTHR11857">
    <property type="entry name" value="ODORANT BINDING PROTEIN-RELATED"/>
    <property type="match status" value="1"/>
</dbReference>
<dbReference type="AlphaFoldDB" id="A0A4V3S9U5"/>
<dbReference type="CDD" id="cd23992">
    <property type="entry name" value="PBP_GOBP"/>
    <property type="match status" value="3"/>
</dbReference>
<dbReference type="Gene3D" id="1.10.238.20">
    <property type="entry name" value="Pheromone/general odorant binding protein domain"/>
    <property type="match status" value="4"/>
</dbReference>
<dbReference type="SUPFAM" id="SSF47565">
    <property type="entry name" value="Insect pheromone/odorant-binding proteins"/>
    <property type="match status" value="4"/>
</dbReference>
<feature type="compositionally biased region" description="Acidic residues" evidence="5">
    <location>
        <begin position="307"/>
        <end position="317"/>
    </location>
</feature>
<dbReference type="InterPro" id="IPR006170">
    <property type="entry name" value="PBP/GOBP"/>
</dbReference>
<proteinExistence type="inferred from homology"/>
<dbReference type="Pfam" id="PF01395">
    <property type="entry name" value="PBP_GOBP"/>
    <property type="match status" value="4"/>
</dbReference>
<comment type="similarity">
    <text evidence="2">Belongs to the PBP/GOBP family.</text>
</comment>
<feature type="signal peptide" evidence="6">
    <location>
        <begin position="1"/>
        <end position="19"/>
    </location>
</feature>
<keyword evidence="4 6" id="KW-0732">Signal</keyword>
<reference evidence="7 8" key="1">
    <citation type="journal article" date="2019" name="Philos. Trans. R. Soc. Lond., B, Biol. Sci.">
        <title>Ant behaviour and brain gene expression of defending hosts depend on the ecological success of the intruding social parasite.</title>
        <authorList>
            <person name="Kaur R."/>
            <person name="Stoldt M."/>
            <person name="Jongepier E."/>
            <person name="Feldmeyer B."/>
            <person name="Menzel F."/>
            <person name="Bornberg-Bauer E."/>
            <person name="Foitzik S."/>
        </authorList>
    </citation>
    <scope>NUCLEOTIDE SEQUENCE [LARGE SCALE GENOMIC DNA]</scope>
    <source>
        <tissue evidence="7">Whole body</tissue>
    </source>
</reference>
<name>A0A4V3S9U5_9HYME</name>
<keyword evidence="3" id="KW-0964">Secreted</keyword>
<sequence>MKIFELCICALACISLTSSMTIISQLDSKDGNDGFSNSCLTEAGMNYDDGYDLRDILNNNIEKPEFQERTQKHGCVVECLLRKLNWMEGSELKEEKFYADMNKVFADHPLQTQAEELIRDCVTKVKHAPQEGCKKGVVAMKCGWRYNPYKMKSLVLCACVLILASSSSSELKNRLKSAVRSSIENDAEACLTENDMTRDDFYDEKEVMNNLHTKPENAERTGKNGCFVACILKKQNLMEGTNINEAQVHAKINEMGNDGPELAIAHKVARKCIKKAKNITQECEKGWSLYVCIAEAIHKIDQHDEHDLDPDTEDEAATEAVTEASSSSSEIKNQLKSAVGSNVNNDLEACLTENDMTRDDAYDEEEIMNNLHAKPENAERTRKNGCWIACIFKKQNVMEGTNINEAQVHAKLNQIMNDGPELAIAHKIARKCIKKANSITQECEKGWSLNVCIAKAIHKLGQHDEHELDSDAEDEASSSSLELKNWLKSAVGSNIMNDAEACLTENDMTKEDPYNEVQIMNNFHVKPENAERTRKNGCWVACILKKQNLMEGTNIKEAQVHAKLNEIMNDGPELAVAHKVARKCIKKAKSITQECEKGFSLNVCIAEAIHKLEQHDEHELDSDTEDEAVTEQAK</sequence>
<dbReference type="GO" id="GO:0005615">
    <property type="term" value="C:extracellular space"/>
    <property type="evidence" value="ECO:0007669"/>
    <property type="project" value="TreeGrafter"/>
</dbReference>
<comment type="subcellular location">
    <subcellularLocation>
        <location evidence="1">Secreted</location>
    </subcellularLocation>
</comment>
<feature type="region of interest" description="Disordered" evidence="5">
    <location>
        <begin position="615"/>
        <end position="634"/>
    </location>
</feature>
<feature type="region of interest" description="Disordered" evidence="5">
    <location>
        <begin position="304"/>
        <end position="338"/>
    </location>
</feature>